<dbReference type="EMBL" id="PYYB01000001">
    <property type="protein sequence ID" value="PTL58573.1"/>
    <property type="molecule type" value="Genomic_DNA"/>
</dbReference>
<dbReference type="Proteomes" id="UP000240739">
    <property type="component" value="Unassembled WGS sequence"/>
</dbReference>
<dbReference type="SMART" id="SM00240">
    <property type="entry name" value="FHA"/>
    <property type="match status" value="1"/>
</dbReference>
<evidence type="ECO:0000259" key="7">
    <source>
        <dbReference type="PROSITE" id="PS50901"/>
    </source>
</evidence>
<evidence type="ECO:0000256" key="3">
    <source>
        <dbReference type="ARBA" id="ARBA00022840"/>
    </source>
</evidence>
<dbReference type="PROSITE" id="PS50006">
    <property type="entry name" value="FHA_DOMAIN"/>
    <property type="match status" value="1"/>
</dbReference>
<sequence>MTEMRERREDPVRVARSTLRLSVIPGPRRDPVDVEIDAPATATVGAVAAALADRLGVDAPGGLDVRRLGAISGVTTVAASGLRDGDIVALGRLGREVDVAATAVELRIVGGCRAGARIALPPGRTTIGRAEAADVTVQDPALSREHVALVVDPGGTVVVSDLGTSNGTAVDGRPLRPETPEVLERGAVVEAGRTVFAVVDAPLTVRVAASRVPAAGAAGAVPFNRPPRIRTTYAPGSVRLDSPPMRQRRQQIPWFLIAMPMVIGIAIYLITRSPIAIVMACLTPVLLLANAIADRRYDDSEHAQDVRAWEHDLVEQRERLVIDHAHERAARRRLAPDLAELEARATGLQAELWERRATDPDAMALRLGTADQPTEATIELPRTGDIELRQEARDSLEPLMTVPAVPVMVDLRTVGAVGVVGPEAARHAAARAMLVQAATLRSPLDLVIVAGISEALAEQETWLSWLPHVTAPSTLIDGDRIAIGRQATDELVRTVIAVLAERRADDRPRQTGRTGVLLVLDDVVAPDRSVVASLLEGCAEHEVHVLWLAGQRADLPGGCGAIVELHPDQPGRGSATWAASGVHIADMTVDQLELETADRIGRSLAPLRDVTAAGGGELPRRVSLLELLDLTDLQPEPIMDRWDDLTGAGLAAPLGAGPDGPWEIDLRDQGPHGLVAGTTGAGKSELLQTMIASLAAAHPPSRLSFLLIDYKGGAAFKDVGQLPHCVGLVTDLDEHEVRRALVSLEAELKRREHLLAAAGAKDLLELERRSADAPAPLVIVIDEFATLAKEVPAFVAGVVDVAQRGRSLGVHLVLATQRPSGAITANIRANTTLRMALRVASTEDSDDVVDVPDAARLPRSIPGRVLVRIGPGELTEVQTAYGGGWTPRPGEDDGSVRIRLRSDDVGASARPDVDQGPTDLQRLVATIEEATALAGEVAPPRPWLAPLPPAIARADLGDLGPEPDGVATLGLADEPRRQRQTVARVDLRAVGSFLVYGASGSGRSSTLRQIAASLAADTPVRRLHLHAIDAGGGGLRQLADLPHTSAVVVPEDVERVERVLQLLVETLEERQRAFVQEHANDLDTLRERRPDATLPRHVLLVDGWTAFAEAFQDVERGRLLDLVVRLVADGRGAGIHLVISGDRRASIPTPIAAAVPRRLVLRMAAEDDYALLGLAAGVGGPDLPAGRGFLDRDLEVQIARTAATTLATEEDAAFRAWAATVADREIERAPAIGRMPTVVDLAPLGPAQGRLTATLGVEGERLSAIGVSLESGHLLVAGPMRTGRSTTVATIAQGLIDDVAEAHLLLPRRSSLAGMPGWTSQVRGVADCAAALKALLTRVPEFRDPDGPVLLVVVDDAVELEDVLRADDDLEALLAAGRDGAVRVIAAIESAQLRHYSPWLKTLRRQGCAVHLEPSVDDGDVFGVTYPRSLQRAPRLPGRGVLVDGGQVVPVQVARPDIALRQDSA</sequence>
<dbReference type="PANTHER" id="PTHR22683">
    <property type="entry name" value="SPORULATION PROTEIN RELATED"/>
    <property type="match status" value="1"/>
</dbReference>
<dbReference type="InterPro" id="IPR027417">
    <property type="entry name" value="P-loop_NTPase"/>
</dbReference>
<dbReference type="SUPFAM" id="SSF49879">
    <property type="entry name" value="SMAD/FHA domain"/>
    <property type="match status" value="1"/>
</dbReference>
<dbReference type="Pfam" id="PF01580">
    <property type="entry name" value="FtsK_SpoIIIE"/>
    <property type="match status" value="2"/>
</dbReference>
<dbReference type="InterPro" id="IPR050206">
    <property type="entry name" value="FtsK/SpoIIIE/SftA"/>
</dbReference>
<dbReference type="CDD" id="cd01127">
    <property type="entry name" value="TrwB_TraG_TraD_VirD4"/>
    <property type="match status" value="1"/>
</dbReference>
<evidence type="ECO:0008006" key="10">
    <source>
        <dbReference type="Google" id="ProtNLM"/>
    </source>
</evidence>
<accession>A0A2T4UH48</accession>
<dbReference type="InterPro" id="IPR008984">
    <property type="entry name" value="SMAD_FHA_dom_sf"/>
</dbReference>
<dbReference type="PROSITE" id="PS50901">
    <property type="entry name" value="FTSK"/>
    <property type="match status" value="2"/>
</dbReference>
<dbReference type="Gene3D" id="3.40.50.300">
    <property type="entry name" value="P-loop containing nucleotide triphosphate hydrolases"/>
    <property type="match status" value="3"/>
</dbReference>
<dbReference type="SMART" id="SM00382">
    <property type="entry name" value="AAA"/>
    <property type="match status" value="3"/>
</dbReference>
<evidence type="ECO:0000256" key="1">
    <source>
        <dbReference type="ARBA" id="ARBA00022553"/>
    </source>
</evidence>
<keyword evidence="2 4" id="KW-0547">Nucleotide-binding</keyword>
<keyword evidence="5" id="KW-0472">Membrane</keyword>
<feature type="binding site" evidence="4">
    <location>
        <begin position="997"/>
        <end position="1004"/>
    </location>
    <ligand>
        <name>ATP</name>
        <dbReference type="ChEBI" id="CHEBI:30616"/>
    </ligand>
</feature>
<dbReference type="CDD" id="cd00060">
    <property type="entry name" value="FHA"/>
    <property type="match status" value="1"/>
</dbReference>
<name>A0A2T4UH48_9ACTN</name>
<dbReference type="PANTHER" id="PTHR22683:SF1">
    <property type="entry name" value="TYPE VII SECRETION SYSTEM PROTEIN ESSC"/>
    <property type="match status" value="1"/>
</dbReference>
<evidence type="ECO:0000256" key="2">
    <source>
        <dbReference type="ARBA" id="ARBA00022741"/>
    </source>
</evidence>
<feature type="domain" description="FtsK" evidence="7">
    <location>
        <begin position="659"/>
        <end position="846"/>
    </location>
</feature>
<keyword evidence="5" id="KW-0812">Transmembrane</keyword>
<dbReference type="InterPro" id="IPR000253">
    <property type="entry name" value="FHA_dom"/>
</dbReference>
<dbReference type="OrthoDB" id="9807790at2"/>
<dbReference type="GO" id="GO:0005524">
    <property type="term" value="F:ATP binding"/>
    <property type="evidence" value="ECO:0007669"/>
    <property type="project" value="UniProtKB-UniRule"/>
</dbReference>
<feature type="domain" description="FtsK" evidence="7">
    <location>
        <begin position="979"/>
        <end position="1170"/>
    </location>
</feature>
<gene>
    <name evidence="8" type="ORF">C7Y72_02310</name>
</gene>
<dbReference type="GO" id="GO:0003677">
    <property type="term" value="F:DNA binding"/>
    <property type="evidence" value="ECO:0007669"/>
    <property type="project" value="InterPro"/>
</dbReference>
<feature type="domain" description="FHA" evidence="6">
    <location>
        <begin position="125"/>
        <end position="175"/>
    </location>
</feature>
<dbReference type="InterPro" id="IPR002543">
    <property type="entry name" value="FtsK_dom"/>
</dbReference>
<evidence type="ECO:0000259" key="6">
    <source>
        <dbReference type="PROSITE" id="PS50006"/>
    </source>
</evidence>
<comment type="caution">
    <text evidence="8">The sequence shown here is derived from an EMBL/GenBank/DDBJ whole genome shotgun (WGS) entry which is preliminary data.</text>
</comment>
<keyword evidence="9" id="KW-1185">Reference proteome</keyword>
<evidence type="ECO:0000313" key="8">
    <source>
        <dbReference type="EMBL" id="PTL58573.1"/>
    </source>
</evidence>
<dbReference type="Gene3D" id="2.60.200.20">
    <property type="match status" value="1"/>
</dbReference>
<proteinExistence type="predicted"/>
<reference evidence="8 9" key="1">
    <citation type="submission" date="2018-03" db="EMBL/GenBank/DDBJ databases">
        <title>Aquarubrobacter algicola gen. nov., sp. nov., a novel actinobacterium isolated from shallow eutrophic lake during the end of cyanobacterial harmful algal blooms.</title>
        <authorList>
            <person name="Chun S.J."/>
        </authorList>
    </citation>
    <scope>NUCLEOTIDE SEQUENCE [LARGE SCALE GENOMIC DNA]</scope>
    <source>
        <strain evidence="8 9">Seoho-28</strain>
    </source>
</reference>
<dbReference type="Pfam" id="PF00498">
    <property type="entry name" value="FHA"/>
    <property type="match status" value="1"/>
</dbReference>
<feature type="transmembrane region" description="Helical" evidence="5">
    <location>
        <begin position="252"/>
        <end position="270"/>
    </location>
</feature>
<keyword evidence="3 4" id="KW-0067">ATP-binding</keyword>
<feature type="binding site" evidence="4">
    <location>
        <begin position="677"/>
        <end position="684"/>
    </location>
    <ligand>
        <name>ATP</name>
        <dbReference type="ChEBI" id="CHEBI:30616"/>
    </ligand>
</feature>
<evidence type="ECO:0000313" key="9">
    <source>
        <dbReference type="Proteomes" id="UP000240739"/>
    </source>
</evidence>
<keyword evidence="1" id="KW-0597">Phosphoprotein</keyword>
<dbReference type="InterPro" id="IPR003593">
    <property type="entry name" value="AAA+_ATPase"/>
</dbReference>
<evidence type="ECO:0000256" key="5">
    <source>
        <dbReference type="SAM" id="Phobius"/>
    </source>
</evidence>
<organism evidence="8 9">
    <name type="scientific">Paraconexibacter algicola</name>
    <dbReference type="NCBI Taxonomy" id="2133960"/>
    <lineage>
        <taxon>Bacteria</taxon>
        <taxon>Bacillati</taxon>
        <taxon>Actinomycetota</taxon>
        <taxon>Thermoleophilia</taxon>
        <taxon>Solirubrobacterales</taxon>
        <taxon>Paraconexibacteraceae</taxon>
        <taxon>Paraconexibacter</taxon>
    </lineage>
</organism>
<keyword evidence="5" id="KW-1133">Transmembrane helix</keyword>
<evidence type="ECO:0000256" key="4">
    <source>
        <dbReference type="PROSITE-ProRule" id="PRU00289"/>
    </source>
</evidence>
<dbReference type="SUPFAM" id="SSF52540">
    <property type="entry name" value="P-loop containing nucleoside triphosphate hydrolases"/>
    <property type="match status" value="2"/>
</dbReference>
<protein>
    <recommendedName>
        <fullName evidence="10">S-DNA-T family DNA segregation ATPase FtsK/SpoIIIE</fullName>
    </recommendedName>
</protein>